<dbReference type="STRING" id="413882.AAW51_0580"/>
<dbReference type="GO" id="GO:0003677">
    <property type="term" value="F:DNA binding"/>
    <property type="evidence" value="ECO:0007669"/>
    <property type="project" value="UniProtKB-KW"/>
</dbReference>
<gene>
    <name evidence="5" type="primary">hsdS</name>
    <name evidence="5" type="ORF">AAW51_0580</name>
</gene>
<keyword evidence="6" id="KW-1185">Reference proteome</keyword>
<evidence type="ECO:0000259" key="4">
    <source>
        <dbReference type="Pfam" id="PF01420"/>
    </source>
</evidence>
<dbReference type="OrthoDB" id="5298944at2"/>
<dbReference type="PANTHER" id="PTHR43140:SF1">
    <property type="entry name" value="TYPE I RESTRICTION ENZYME ECOKI SPECIFICITY SUBUNIT"/>
    <property type="match status" value="1"/>
</dbReference>
<evidence type="ECO:0000313" key="5">
    <source>
        <dbReference type="EMBL" id="AKJ27271.1"/>
    </source>
</evidence>
<dbReference type="GO" id="GO:0009307">
    <property type="term" value="P:DNA restriction-modification system"/>
    <property type="evidence" value="ECO:0007669"/>
    <property type="project" value="UniProtKB-KW"/>
</dbReference>
<dbReference type="Gene3D" id="3.90.220.20">
    <property type="entry name" value="DNA methylase specificity domains"/>
    <property type="match status" value="2"/>
</dbReference>
<dbReference type="Pfam" id="PF01420">
    <property type="entry name" value="Methylase_S"/>
    <property type="match status" value="2"/>
</dbReference>
<name>A0A0G3BIU1_9BURK</name>
<dbReference type="InterPro" id="IPR044946">
    <property type="entry name" value="Restrct_endonuc_typeI_TRD_sf"/>
</dbReference>
<dbReference type="PANTHER" id="PTHR43140">
    <property type="entry name" value="TYPE-1 RESTRICTION ENZYME ECOKI SPECIFICITY PROTEIN"/>
    <property type="match status" value="1"/>
</dbReference>
<dbReference type="SUPFAM" id="SSF116734">
    <property type="entry name" value="DNA methylase specificity domain"/>
    <property type="match status" value="2"/>
</dbReference>
<feature type="domain" description="Type I restriction modification DNA specificity" evidence="4">
    <location>
        <begin position="169"/>
        <end position="275"/>
    </location>
</feature>
<protein>
    <submittedName>
        <fullName evidence="5">Type I restriction enzyme, S subunit</fullName>
    </submittedName>
</protein>
<organism evidence="5 6">
    <name type="scientific">Caldimonas brevitalea</name>
    <dbReference type="NCBI Taxonomy" id="413882"/>
    <lineage>
        <taxon>Bacteria</taxon>
        <taxon>Pseudomonadati</taxon>
        <taxon>Pseudomonadota</taxon>
        <taxon>Betaproteobacteria</taxon>
        <taxon>Burkholderiales</taxon>
        <taxon>Sphaerotilaceae</taxon>
        <taxon>Caldimonas</taxon>
    </lineage>
</organism>
<evidence type="ECO:0000256" key="2">
    <source>
        <dbReference type="ARBA" id="ARBA00022747"/>
    </source>
</evidence>
<dbReference type="InterPro" id="IPR051212">
    <property type="entry name" value="Type-I_RE_S_subunit"/>
</dbReference>
<evidence type="ECO:0000313" key="6">
    <source>
        <dbReference type="Proteomes" id="UP000035352"/>
    </source>
</evidence>
<proteinExistence type="inferred from homology"/>
<evidence type="ECO:0000256" key="1">
    <source>
        <dbReference type="ARBA" id="ARBA00010923"/>
    </source>
</evidence>
<sequence length="587" mass="64418">MSAVLEAQEPTARYLNSVQPALVQQFGLLASASGGMVRLRELVLALAIEGKLVPQDPRDASAGALLARVQARRKQLVAEGKIKAGKSEAPSVDQDSPFVVPSGWEWICAADVCVVITDGDHQAPPKAHSGVPFLVIGDVRDGAVGLGSATRFVPREYFDALDWGKKPLQGDILYTTVGSLGIPVPVVHQQVFCFQRHIALLRPGLPELQAYLTLALQSRLAFDQAASGATGIAQKTVPLSVLRSLRLPLPPLAEQSRIVARVDELMRLCDALEAKGRLGAEQHARLLGTLLGTLIDSSTPEELAANWQRIADHFDLLLDRPEAVDALEQTILQLAVRGLLVQQDANDETASDLLARVRAEKERLIRAGELKGEKPLAEIDDVPFNIPRGWAWARLGELGISFDYGSSQKSCDDTAAVPILRMGNVQASRVVFSNLKFLKDQKEELPSLLLEEGDLLFNRTNSFELVGKTALFEGFGRPVTFASYLIRIRPNKSLCDPRYMNIFMNTQDCRKTEIEPDLTQQTGQANYNGTKLRNIRVPLPPREEQTRIVARVTELRRLCADLRQRLDRSSTTQTSLADALVEQALSA</sequence>
<keyword evidence="3" id="KW-0238">DNA-binding</keyword>
<dbReference type="CDD" id="cd17524">
    <property type="entry name" value="RMtype1_S_EcoUTORF5051P-TRD2-CR2_like"/>
    <property type="match status" value="1"/>
</dbReference>
<reference evidence="5 6" key="1">
    <citation type="submission" date="2015-05" db="EMBL/GenBank/DDBJ databases">
        <authorList>
            <person name="Tang B."/>
            <person name="Yu Y."/>
        </authorList>
    </citation>
    <scope>NUCLEOTIDE SEQUENCE [LARGE SCALE GENOMIC DNA]</scope>
    <source>
        <strain evidence="5 6">DSM 7029</strain>
    </source>
</reference>
<dbReference type="RefSeq" id="WP_053013280.1">
    <property type="nucleotide sequence ID" value="NZ_CP011371.1"/>
</dbReference>
<dbReference type="REBASE" id="113659">
    <property type="entry name" value="S.Pbr7029ORF581P"/>
</dbReference>
<feature type="domain" description="Type I restriction modification DNA specificity" evidence="4">
    <location>
        <begin position="388"/>
        <end position="564"/>
    </location>
</feature>
<comment type="similarity">
    <text evidence="1">Belongs to the type-I restriction system S methylase family.</text>
</comment>
<evidence type="ECO:0000256" key="3">
    <source>
        <dbReference type="ARBA" id="ARBA00023125"/>
    </source>
</evidence>
<dbReference type="Proteomes" id="UP000035352">
    <property type="component" value="Chromosome"/>
</dbReference>
<dbReference type="InterPro" id="IPR000055">
    <property type="entry name" value="Restrct_endonuc_typeI_TRD"/>
</dbReference>
<dbReference type="EMBL" id="CP011371">
    <property type="protein sequence ID" value="AKJ27271.1"/>
    <property type="molecule type" value="Genomic_DNA"/>
</dbReference>
<dbReference type="AlphaFoldDB" id="A0A0G3BIU1"/>
<dbReference type="KEGG" id="pbh:AAW51_0580"/>
<accession>A0A0G3BIU1</accession>
<keyword evidence="2" id="KW-0680">Restriction system</keyword>
<dbReference type="PATRIC" id="fig|413882.6.peg.615"/>